<reference evidence="3" key="2">
    <citation type="submission" date="2015-07" db="EMBL/GenBank/DDBJ databases">
        <title>MeaNS - Measles Nucleotide Surveillance Program.</title>
        <authorList>
            <person name="Tran T."/>
            <person name="Druce J."/>
        </authorList>
    </citation>
    <scope>NUCLEOTIDE SEQUENCE</scope>
    <source>
        <strain evidence="3">OCN096</strain>
    </source>
</reference>
<reference evidence="4" key="1">
    <citation type="submission" date="2015-07" db="EMBL/GenBank/DDBJ databases">
        <title>Draft genome sequence of a Pseudoalteromonas rubra strain, OCN096, isolated from Kaneohe Bay, Oahu, Hawaii.</title>
        <authorList>
            <person name="Beurmann S."/>
            <person name="Ushijima B."/>
            <person name="Belcaid M."/>
            <person name="Callahan S.M."/>
            <person name="Aeby G.S."/>
        </authorList>
    </citation>
    <scope>NUCLEOTIDE SEQUENCE [LARGE SCALE GENOMIC DNA]</scope>
    <source>
        <strain evidence="4">OCN096</strain>
    </source>
</reference>
<sequence>MLNQLKKYLVSTRTFAVVASLLMLSACGTTPDWDYDKSVEFTNYKTYAWSAEASLQARPQNYQINGLMEKRIRNAITEQMAKQGFKLVDATVADILINYHVAVDKKLEVDTFKVSYGARWSYWGWGVDHHTTAREYKVGTLVVDIIDRTSNQLVWRGAKENRLRAKQTPEQRTESINKTVTEILANFPPEIQH</sequence>
<gene>
    <name evidence="3" type="ORF">AC626_14650</name>
    <name evidence="2" type="ORF">AT705_04470</name>
</gene>
<evidence type="ECO:0000313" key="2">
    <source>
        <dbReference type="EMBL" id="ALU42260.1"/>
    </source>
</evidence>
<dbReference type="EMBL" id="CP013611">
    <property type="protein sequence ID" value="ALU42260.1"/>
    <property type="molecule type" value="Genomic_DNA"/>
</dbReference>
<evidence type="ECO:0000313" key="5">
    <source>
        <dbReference type="Proteomes" id="UP000069015"/>
    </source>
</evidence>
<dbReference type="PROSITE" id="PS51257">
    <property type="entry name" value="PROKAR_LIPOPROTEIN"/>
    <property type="match status" value="1"/>
</dbReference>
<dbReference type="EMBL" id="LFZX01000115">
    <property type="protein sequence ID" value="KNC66818.1"/>
    <property type="molecule type" value="Genomic_DNA"/>
</dbReference>
<dbReference type="KEGG" id="prr:AT705_04470"/>
<dbReference type="OrthoDB" id="329837at2"/>
<dbReference type="AlphaFoldDB" id="A0A0L0ESE7"/>
<dbReference type="Pfam" id="PF13590">
    <property type="entry name" value="DUF4136"/>
    <property type="match status" value="1"/>
</dbReference>
<accession>A0A0L0ESE7</accession>
<dbReference type="PATRIC" id="fig|43658.6.peg.1869"/>
<evidence type="ECO:0000259" key="1">
    <source>
        <dbReference type="Pfam" id="PF13590"/>
    </source>
</evidence>
<evidence type="ECO:0000313" key="3">
    <source>
        <dbReference type="EMBL" id="KNC66818.1"/>
    </source>
</evidence>
<dbReference type="RefSeq" id="WP_049865106.1">
    <property type="nucleotide sequence ID" value="NZ_CP013611.1"/>
</dbReference>
<dbReference type="Proteomes" id="UP000069015">
    <property type="component" value="Chromosome 1"/>
</dbReference>
<proteinExistence type="predicted"/>
<feature type="domain" description="DUF4136" evidence="1">
    <location>
        <begin position="33"/>
        <end position="189"/>
    </location>
</feature>
<dbReference type="Proteomes" id="UP000036850">
    <property type="component" value="Unassembled WGS sequence"/>
</dbReference>
<reference evidence="2 5" key="3">
    <citation type="submission" date="2015-12" db="EMBL/GenBank/DDBJ databases">
        <title>Complete genome sequence of Pseudoalteromonas rubra SCSIO 6842, harboring a conjugative plasmid.</title>
        <authorList>
            <person name="Li B."/>
            <person name="Wang X."/>
        </authorList>
    </citation>
    <scope>NUCLEOTIDE SEQUENCE [LARGE SCALE GENOMIC DNA]</scope>
    <source>
        <strain evidence="2 5">SCSIO 6842</strain>
    </source>
</reference>
<evidence type="ECO:0000313" key="4">
    <source>
        <dbReference type="Proteomes" id="UP000036850"/>
    </source>
</evidence>
<dbReference type="InterPro" id="IPR025411">
    <property type="entry name" value="DUF4136"/>
</dbReference>
<protein>
    <recommendedName>
        <fullName evidence="1">DUF4136 domain-containing protein</fullName>
    </recommendedName>
</protein>
<name>A0A0L0ESE7_9GAMM</name>
<organism evidence="3 4">
    <name type="scientific">Pseudoalteromonas rubra</name>
    <dbReference type="NCBI Taxonomy" id="43658"/>
    <lineage>
        <taxon>Bacteria</taxon>
        <taxon>Pseudomonadati</taxon>
        <taxon>Pseudomonadota</taxon>
        <taxon>Gammaproteobacteria</taxon>
        <taxon>Alteromonadales</taxon>
        <taxon>Pseudoalteromonadaceae</taxon>
        <taxon>Pseudoalteromonas</taxon>
    </lineage>
</organism>
<dbReference type="Gene3D" id="3.30.160.670">
    <property type="match status" value="1"/>
</dbReference>